<evidence type="ECO:0000256" key="4">
    <source>
        <dbReference type="PROSITE-ProRule" id="PRU00169"/>
    </source>
</evidence>
<dbReference type="EMBL" id="CP046147">
    <property type="protein sequence ID" value="WFG40365.1"/>
    <property type="molecule type" value="Genomic_DNA"/>
</dbReference>
<dbReference type="InterPro" id="IPR016032">
    <property type="entry name" value="Sig_transdc_resp-reg_C-effctor"/>
</dbReference>
<reference evidence="8" key="2">
    <citation type="journal article" date="2023" name="Nat. Commun.">
        <title>Cultivation of marine bacteria of the SAR202 clade.</title>
        <authorList>
            <person name="Lim Y."/>
            <person name="Seo J.H."/>
            <person name="Giovannoni S.J."/>
            <person name="Kang I."/>
            <person name="Cho J.C."/>
        </authorList>
    </citation>
    <scope>NUCLEOTIDE SEQUENCE</scope>
    <source>
        <strain evidence="8">JH1073</strain>
    </source>
</reference>
<dbReference type="Pfam" id="PF00196">
    <property type="entry name" value="GerE"/>
    <property type="match status" value="1"/>
</dbReference>
<keyword evidence="2" id="KW-0238">DNA-binding</keyword>
<evidence type="ECO:0000313" key="8">
    <source>
        <dbReference type="EMBL" id="WFG40365.1"/>
    </source>
</evidence>
<protein>
    <submittedName>
        <fullName evidence="8">Response regulator</fullName>
    </submittedName>
</protein>
<gene>
    <name evidence="7" type="ORF">GKO46_09200</name>
    <name evidence="8" type="ORF">GKO48_12335</name>
</gene>
<evidence type="ECO:0000259" key="6">
    <source>
        <dbReference type="PROSITE" id="PS50110"/>
    </source>
</evidence>
<keyword evidence="9" id="KW-1185">Reference proteome</keyword>
<feature type="modified residue" description="4-aspartylphosphate" evidence="4">
    <location>
        <position position="53"/>
    </location>
</feature>
<dbReference type="Gene3D" id="3.40.50.2300">
    <property type="match status" value="1"/>
</dbReference>
<reference evidence="9" key="3">
    <citation type="submission" date="2023-06" db="EMBL/GenBank/DDBJ databases">
        <title>Pangenomics reveal diversification of enzyme families and niche specialization in globally abundant SAR202 bacteria.</title>
        <authorList>
            <person name="Saw J.H.W."/>
        </authorList>
    </citation>
    <scope>NUCLEOTIDE SEQUENCE [LARGE SCALE GENOMIC DNA]</scope>
    <source>
        <strain evidence="9">JH1073</strain>
    </source>
</reference>
<name>A0AAJ5ZJ75_9CHLR</name>
<dbReference type="EMBL" id="WMBE01000003">
    <property type="protein sequence ID" value="MDG0867244.1"/>
    <property type="molecule type" value="Genomic_DNA"/>
</dbReference>
<dbReference type="RefSeq" id="WP_342825426.1">
    <property type="nucleotide sequence ID" value="NZ_CP046146.1"/>
</dbReference>
<reference evidence="9 10" key="1">
    <citation type="submission" date="2019-11" db="EMBL/GenBank/DDBJ databases">
        <authorList>
            <person name="Cho J.-C."/>
        </authorList>
    </citation>
    <scope>NUCLEOTIDE SEQUENCE [LARGE SCALE GENOMIC DNA]</scope>
    <source>
        <strain evidence="8 9">JH1073</strain>
        <strain evidence="7 10">JH702</strain>
    </source>
</reference>
<dbReference type="GO" id="GO:0000160">
    <property type="term" value="P:phosphorelay signal transduction system"/>
    <property type="evidence" value="ECO:0007669"/>
    <property type="project" value="InterPro"/>
</dbReference>
<dbReference type="Proteomes" id="UP001219901">
    <property type="component" value="Chromosome"/>
</dbReference>
<dbReference type="AlphaFoldDB" id="A0AAJ5ZJ75"/>
<evidence type="ECO:0000313" key="7">
    <source>
        <dbReference type="EMBL" id="MDG0867244.1"/>
    </source>
</evidence>
<dbReference type="PRINTS" id="PR00038">
    <property type="entry name" value="HTHLUXR"/>
</dbReference>
<dbReference type="InterPro" id="IPR011006">
    <property type="entry name" value="CheY-like_superfamily"/>
</dbReference>
<evidence type="ECO:0000256" key="2">
    <source>
        <dbReference type="ARBA" id="ARBA00023125"/>
    </source>
</evidence>
<organism evidence="8 9">
    <name type="scientific">Candidatus Lucifugimonas marina</name>
    <dbReference type="NCBI Taxonomy" id="3038979"/>
    <lineage>
        <taxon>Bacteria</taxon>
        <taxon>Bacillati</taxon>
        <taxon>Chloroflexota</taxon>
        <taxon>Dehalococcoidia</taxon>
        <taxon>SAR202 cluster</taxon>
        <taxon>Candidatus Lucifugimonadales</taxon>
        <taxon>Candidatus Lucifugimonadaceae</taxon>
        <taxon>Candidatus Lucifugimonas</taxon>
    </lineage>
</organism>
<keyword evidence="4" id="KW-0597">Phosphoprotein</keyword>
<evidence type="ECO:0000256" key="3">
    <source>
        <dbReference type="ARBA" id="ARBA00023163"/>
    </source>
</evidence>
<dbReference type="GO" id="GO:0006355">
    <property type="term" value="P:regulation of DNA-templated transcription"/>
    <property type="evidence" value="ECO:0007669"/>
    <property type="project" value="InterPro"/>
</dbReference>
<dbReference type="InterPro" id="IPR001789">
    <property type="entry name" value="Sig_transdc_resp-reg_receiver"/>
</dbReference>
<dbReference type="PROSITE" id="PS50043">
    <property type="entry name" value="HTH_LUXR_2"/>
    <property type="match status" value="1"/>
</dbReference>
<dbReference type="Proteomes" id="UP001321249">
    <property type="component" value="Unassembled WGS sequence"/>
</dbReference>
<dbReference type="PANTHER" id="PTHR44688:SF16">
    <property type="entry name" value="DNA-BINDING TRANSCRIPTIONAL ACTIVATOR DEVR_DOSR"/>
    <property type="match status" value="1"/>
</dbReference>
<dbReference type="InterPro" id="IPR000792">
    <property type="entry name" value="Tscrpt_reg_LuxR_C"/>
</dbReference>
<accession>A0AAJ5ZJ75</accession>
<evidence type="ECO:0000259" key="5">
    <source>
        <dbReference type="PROSITE" id="PS50043"/>
    </source>
</evidence>
<dbReference type="SMART" id="SM00448">
    <property type="entry name" value="REC"/>
    <property type="match status" value="1"/>
</dbReference>
<proteinExistence type="predicted"/>
<dbReference type="PROSITE" id="PS00622">
    <property type="entry name" value="HTH_LUXR_1"/>
    <property type="match status" value="1"/>
</dbReference>
<dbReference type="PROSITE" id="PS50110">
    <property type="entry name" value="RESPONSE_REGULATORY"/>
    <property type="match status" value="1"/>
</dbReference>
<feature type="domain" description="Response regulatory" evidence="6">
    <location>
        <begin position="2"/>
        <end position="118"/>
    </location>
</feature>
<sequence>MKVMVLHRSPLIARGLCLVLASAGIEGEEITWDGYKSLKATLDSIKPNVVLTDPLLPGIDSKRFISDVSVWNNEAVVGIISIDQSAAIVEDAVSAGANGYISLSLSDEEFVASLRLLATGQVVVTGPVVSSLADVAASVPATATGFSRLTGREAQIAELVASGLTNIKIADRLQLKDGTVKVHVRNIFRKLGIANRTELTRLAIRSGLIA</sequence>
<dbReference type="SMART" id="SM00421">
    <property type="entry name" value="HTH_LUXR"/>
    <property type="match status" value="1"/>
</dbReference>
<evidence type="ECO:0000313" key="10">
    <source>
        <dbReference type="Proteomes" id="UP001321249"/>
    </source>
</evidence>
<feature type="domain" description="HTH luxR-type" evidence="5">
    <location>
        <begin position="142"/>
        <end position="207"/>
    </location>
</feature>
<dbReference type="SUPFAM" id="SSF52172">
    <property type="entry name" value="CheY-like"/>
    <property type="match status" value="1"/>
</dbReference>
<dbReference type="PANTHER" id="PTHR44688">
    <property type="entry name" value="DNA-BINDING TRANSCRIPTIONAL ACTIVATOR DEVR_DOSR"/>
    <property type="match status" value="1"/>
</dbReference>
<dbReference type="GO" id="GO:0003677">
    <property type="term" value="F:DNA binding"/>
    <property type="evidence" value="ECO:0007669"/>
    <property type="project" value="UniProtKB-KW"/>
</dbReference>
<dbReference type="CDD" id="cd06170">
    <property type="entry name" value="LuxR_C_like"/>
    <property type="match status" value="1"/>
</dbReference>
<keyword evidence="3" id="KW-0804">Transcription</keyword>
<keyword evidence="1" id="KW-0805">Transcription regulation</keyword>
<evidence type="ECO:0000256" key="1">
    <source>
        <dbReference type="ARBA" id="ARBA00023015"/>
    </source>
</evidence>
<evidence type="ECO:0000313" key="9">
    <source>
        <dbReference type="Proteomes" id="UP001219901"/>
    </source>
</evidence>
<dbReference type="SUPFAM" id="SSF46894">
    <property type="entry name" value="C-terminal effector domain of the bipartite response regulators"/>
    <property type="match status" value="1"/>
</dbReference>